<feature type="domain" description="SRP54-type proteins GTP-binding" evidence="11">
    <location>
        <begin position="269"/>
        <end position="282"/>
    </location>
</feature>
<evidence type="ECO:0000256" key="5">
    <source>
        <dbReference type="ARBA" id="ARBA00022884"/>
    </source>
</evidence>
<dbReference type="SUPFAM" id="SSF52540">
    <property type="entry name" value="P-loop containing nucleoside triphosphate hydrolases"/>
    <property type="match status" value="1"/>
</dbReference>
<comment type="subunit">
    <text evidence="10">Part of the signal recognition particle protein translocation system, which is composed of SRP and FtsY. SRP is a ribonucleoprotein composed of Ffh and a 4.5S RNA molecule.</text>
</comment>
<sequence>MFENLTERLGKTLKDISGRGRLTDENIKDTLREVRMALLEADVALPVVKSFIEQVKERAVGTEVSKSLNPGQVFIKIVQAELESVMGQANEGLDLASQPPAVVLMAGLQGAGKTTSVGKLARYLTDREKKKVLVVSADVYRPAAIKQLETLAAEVGVECFLSTIEQKPIDIVNAAVDHAKKKFFDVLLVDTAGRLHIDAEMMGEIKDLHQAIKPIETLFVVDAMTGQDAANTAKAFNEALPLTGVILTKTDGDARGGAALSVRHITGKPIKFLGMGEKIDALEPFHPERVASRILGMGDVLSLIEEVERKVDKDKAQRLAKKVQKGKGFDLQDFKEQLEQMRNMGGMMSMMDKLPGMGNMTAQVKDKANDKSFNQMEAIINSMTPLERAKPDIIKGSRKRRIAVGSGTQIQDVNRMLKQFTQMQKMMKKMSGGGMKKMMRNMKGMMPPGGPGGMFPPR</sequence>
<dbReference type="Gene3D" id="1.10.260.30">
    <property type="entry name" value="Signal recognition particle, SRP54 subunit, M-domain"/>
    <property type="match status" value="1"/>
</dbReference>
<dbReference type="Pfam" id="PF00448">
    <property type="entry name" value="SRP54"/>
    <property type="match status" value="1"/>
</dbReference>
<dbReference type="Gene3D" id="3.40.50.300">
    <property type="entry name" value="P-loop containing nucleotide triphosphate hydrolases"/>
    <property type="match status" value="1"/>
</dbReference>
<evidence type="ECO:0000256" key="10">
    <source>
        <dbReference type="HAMAP-Rule" id="MF_00306"/>
    </source>
</evidence>
<dbReference type="CDD" id="cd18539">
    <property type="entry name" value="SRP_G"/>
    <property type="match status" value="1"/>
</dbReference>
<comment type="catalytic activity">
    <reaction evidence="9 10">
        <text>GTP + H2O = GDP + phosphate + H(+)</text>
        <dbReference type="Rhea" id="RHEA:19669"/>
        <dbReference type="ChEBI" id="CHEBI:15377"/>
        <dbReference type="ChEBI" id="CHEBI:15378"/>
        <dbReference type="ChEBI" id="CHEBI:37565"/>
        <dbReference type="ChEBI" id="CHEBI:43474"/>
        <dbReference type="ChEBI" id="CHEBI:58189"/>
        <dbReference type="EC" id="3.6.5.4"/>
    </reaction>
</comment>
<dbReference type="FunFam" id="3.40.50.300:FF:000022">
    <property type="entry name" value="Signal recognition particle 54 kDa subunit"/>
    <property type="match status" value="1"/>
</dbReference>
<dbReference type="InterPro" id="IPR036891">
    <property type="entry name" value="Signal_recog_part_SRP54_M_sf"/>
</dbReference>
<dbReference type="HAMAP" id="MF_00306">
    <property type="entry name" value="SRP54"/>
    <property type="match status" value="1"/>
</dbReference>
<dbReference type="RefSeq" id="WP_006994146.1">
    <property type="nucleotide sequence ID" value="NZ_BAEP01000074.1"/>
</dbReference>
<name>K6ZRS3_9ALTE</name>
<dbReference type="NCBIfam" id="TIGR00959">
    <property type="entry name" value="ffh"/>
    <property type="match status" value="1"/>
</dbReference>
<gene>
    <name evidence="10 12" type="primary">ffh</name>
    <name evidence="12" type="ORF">GMES_3718</name>
</gene>
<evidence type="ECO:0000256" key="2">
    <source>
        <dbReference type="ARBA" id="ARBA00022490"/>
    </source>
</evidence>
<comment type="subcellular location">
    <subcellularLocation>
        <location evidence="10">Cytoplasm</location>
    </subcellularLocation>
    <text evidence="10">The SRP-RNC complex is targeted to the cytoplasmic membrane.</text>
</comment>
<dbReference type="SUPFAM" id="SSF47446">
    <property type="entry name" value="Signal peptide-binding domain"/>
    <property type="match status" value="1"/>
</dbReference>
<feature type="binding site" evidence="10">
    <location>
        <begin position="107"/>
        <end position="114"/>
    </location>
    <ligand>
        <name>GTP</name>
        <dbReference type="ChEBI" id="CHEBI:37565"/>
    </ligand>
</feature>
<dbReference type="GO" id="GO:0048500">
    <property type="term" value="C:signal recognition particle"/>
    <property type="evidence" value="ECO:0007669"/>
    <property type="project" value="UniProtKB-UniRule"/>
</dbReference>
<evidence type="ECO:0000256" key="7">
    <source>
        <dbReference type="ARBA" id="ARBA00023135"/>
    </source>
</evidence>
<protein>
    <recommendedName>
        <fullName evidence="10">Signal recognition particle protein</fullName>
        <ecNumber evidence="10">3.6.5.4</ecNumber>
    </recommendedName>
    <alternativeName>
        <fullName evidence="10">Fifty-four homolog</fullName>
    </alternativeName>
</protein>
<keyword evidence="4 10" id="KW-0378">Hydrolase</keyword>
<dbReference type="InterPro" id="IPR022941">
    <property type="entry name" value="SRP54"/>
</dbReference>
<dbReference type="SMART" id="SM00963">
    <property type="entry name" value="SRP54_N"/>
    <property type="match status" value="1"/>
</dbReference>
<accession>K6ZRS3</accession>
<evidence type="ECO:0000256" key="3">
    <source>
        <dbReference type="ARBA" id="ARBA00022741"/>
    </source>
</evidence>
<reference evidence="12 13" key="1">
    <citation type="journal article" date="2017" name="Antonie Van Leeuwenhoek">
        <title>Rhizobium rhizosphaerae sp. nov., a novel species isolated from rice rhizosphere.</title>
        <authorList>
            <person name="Zhao J.J."/>
            <person name="Zhang J."/>
            <person name="Zhang R.J."/>
            <person name="Zhang C.W."/>
            <person name="Yin H.Q."/>
            <person name="Zhang X.X."/>
        </authorList>
    </citation>
    <scope>NUCLEOTIDE SEQUENCE [LARGE SCALE GENOMIC DNA]</scope>
    <source>
        <strain evidence="12 13">KMM 241</strain>
    </source>
</reference>
<dbReference type="Pfam" id="PF02978">
    <property type="entry name" value="SRP_SPB"/>
    <property type="match status" value="1"/>
</dbReference>
<feature type="binding site" evidence="10">
    <location>
        <begin position="248"/>
        <end position="251"/>
    </location>
    <ligand>
        <name>GTP</name>
        <dbReference type="ChEBI" id="CHEBI:37565"/>
    </ligand>
</feature>
<keyword evidence="6 10" id="KW-0342">GTP-binding</keyword>
<dbReference type="InterPro" id="IPR027417">
    <property type="entry name" value="P-loop_NTPase"/>
</dbReference>
<dbReference type="GO" id="GO:0003924">
    <property type="term" value="F:GTPase activity"/>
    <property type="evidence" value="ECO:0007669"/>
    <property type="project" value="UniProtKB-UniRule"/>
</dbReference>
<dbReference type="GO" id="GO:0005525">
    <property type="term" value="F:GTP binding"/>
    <property type="evidence" value="ECO:0007669"/>
    <property type="project" value="UniProtKB-UniRule"/>
</dbReference>
<dbReference type="InterPro" id="IPR004125">
    <property type="entry name" value="Signal_recog_particle_SRP54_M"/>
</dbReference>
<comment type="caution">
    <text evidence="12">The sequence shown here is derived from an EMBL/GenBank/DDBJ whole genome shotgun (WGS) entry which is preliminary data.</text>
</comment>
<dbReference type="PANTHER" id="PTHR11564">
    <property type="entry name" value="SIGNAL RECOGNITION PARTICLE 54K PROTEIN SRP54"/>
    <property type="match status" value="1"/>
</dbReference>
<dbReference type="EMBL" id="BAEP01000074">
    <property type="protein sequence ID" value="GAC25995.1"/>
    <property type="molecule type" value="Genomic_DNA"/>
</dbReference>
<dbReference type="Proteomes" id="UP000006263">
    <property type="component" value="Unassembled WGS sequence"/>
</dbReference>
<dbReference type="InterPro" id="IPR004780">
    <property type="entry name" value="SRP"/>
</dbReference>
<evidence type="ECO:0000313" key="12">
    <source>
        <dbReference type="EMBL" id="GAC25995.1"/>
    </source>
</evidence>
<comment type="similarity">
    <text evidence="1 10">Belongs to the GTP-binding SRP family. SRP54 subfamily.</text>
</comment>
<dbReference type="Pfam" id="PF02881">
    <property type="entry name" value="SRP54_N"/>
    <property type="match status" value="1"/>
</dbReference>
<keyword evidence="3 10" id="KW-0547">Nucleotide-binding</keyword>
<organism evidence="12 13">
    <name type="scientific">Paraglaciecola mesophila KMM 241</name>
    <dbReference type="NCBI Taxonomy" id="1128912"/>
    <lineage>
        <taxon>Bacteria</taxon>
        <taxon>Pseudomonadati</taxon>
        <taxon>Pseudomonadota</taxon>
        <taxon>Gammaproteobacteria</taxon>
        <taxon>Alteromonadales</taxon>
        <taxon>Alteromonadaceae</taxon>
        <taxon>Paraglaciecola</taxon>
    </lineage>
</organism>
<evidence type="ECO:0000256" key="9">
    <source>
        <dbReference type="ARBA" id="ARBA00048027"/>
    </source>
</evidence>
<dbReference type="AlphaFoldDB" id="K6ZRS3"/>
<comment type="domain">
    <text evidence="10">Composed of three domains: the N-terminal N domain, which is responsible for interactions with the ribosome, the central G domain, which binds GTP, and the C-terminal M domain, which binds the RNA and the signal sequence of the RNC.</text>
</comment>
<dbReference type="FunFam" id="1.10.260.30:FF:000001">
    <property type="entry name" value="Signal recognition particle protein"/>
    <property type="match status" value="1"/>
</dbReference>
<feature type="binding site" evidence="10">
    <location>
        <begin position="190"/>
        <end position="194"/>
    </location>
    <ligand>
        <name>GTP</name>
        <dbReference type="ChEBI" id="CHEBI:37565"/>
    </ligand>
</feature>
<dbReference type="PROSITE" id="PS00300">
    <property type="entry name" value="SRP54"/>
    <property type="match status" value="1"/>
</dbReference>
<evidence type="ECO:0000256" key="8">
    <source>
        <dbReference type="ARBA" id="ARBA00023274"/>
    </source>
</evidence>
<dbReference type="OrthoDB" id="9804720at2"/>
<evidence type="ECO:0000313" key="13">
    <source>
        <dbReference type="Proteomes" id="UP000006263"/>
    </source>
</evidence>
<dbReference type="SMART" id="SM00962">
    <property type="entry name" value="SRP54"/>
    <property type="match status" value="1"/>
</dbReference>
<dbReference type="EC" id="3.6.5.4" evidence="10"/>
<comment type="function">
    <text evidence="10">Involved in targeting and insertion of nascent membrane proteins into the cytoplasmic membrane. Binds to the hydrophobic signal sequence of the ribosome-nascent chain (RNC) as it emerges from the ribosomes. The SRP-RNC complex is then targeted to the cytoplasmic membrane where it interacts with the SRP receptor FtsY. Interaction with FtsY leads to the transfer of the RNC complex to the Sec translocase for insertion into the membrane, the hydrolysis of GTP by both Ffh and FtsY, and the dissociation of the SRP-FtsY complex into the individual components.</text>
</comment>
<dbReference type="PANTHER" id="PTHR11564:SF5">
    <property type="entry name" value="SIGNAL RECOGNITION PARTICLE SUBUNIT SRP54"/>
    <property type="match status" value="1"/>
</dbReference>
<dbReference type="eggNOG" id="COG0541">
    <property type="taxonomic scope" value="Bacteria"/>
</dbReference>
<keyword evidence="5 10" id="KW-0694">RNA-binding</keyword>
<evidence type="ECO:0000259" key="11">
    <source>
        <dbReference type="PROSITE" id="PS00300"/>
    </source>
</evidence>
<dbReference type="InterPro" id="IPR003593">
    <property type="entry name" value="AAA+_ATPase"/>
</dbReference>
<keyword evidence="2 10" id="KW-0963">Cytoplasm</keyword>
<dbReference type="InterPro" id="IPR013822">
    <property type="entry name" value="Signal_recog_particl_SRP54_hlx"/>
</dbReference>
<evidence type="ECO:0000256" key="4">
    <source>
        <dbReference type="ARBA" id="ARBA00022801"/>
    </source>
</evidence>
<dbReference type="GO" id="GO:0008312">
    <property type="term" value="F:7S RNA binding"/>
    <property type="evidence" value="ECO:0007669"/>
    <property type="project" value="InterPro"/>
</dbReference>
<dbReference type="GO" id="GO:0006614">
    <property type="term" value="P:SRP-dependent cotranslational protein targeting to membrane"/>
    <property type="evidence" value="ECO:0007669"/>
    <property type="project" value="InterPro"/>
</dbReference>
<dbReference type="SMART" id="SM00382">
    <property type="entry name" value="AAA"/>
    <property type="match status" value="1"/>
</dbReference>
<proteinExistence type="inferred from homology"/>
<keyword evidence="8 10" id="KW-0687">Ribonucleoprotein</keyword>
<evidence type="ECO:0000256" key="6">
    <source>
        <dbReference type="ARBA" id="ARBA00023134"/>
    </source>
</evidence>
<evidence type="ECO:0000256" key="1">
    <source>
        <dbReference type="ARBA" id="ARBA00005450"/>
    </source>
</evidence>
<dbReference type="InterPro" id="IPR000897">
    <property type="entry name" value="SRP54_GTPase_dom"/>
</dbReference>
<dbReference type="Gene3D" id="1.20.120.140">
    <property type="entry name" value="Signal recognition particle SRP54, nucleotide-binding domain"/>
    <property type="match status" value="1"/>
</dbReference>
<keyword evidence="7 10" id="KW-0733">Signal recognition particle</keyword>
<dbReference type="InterPro" id="IPR042101">
    <property type="entry name" value="SRP54_N_sf"/>
</dbReference>